<evidence type="ECO:0000256" key="1">
    <source>
        <dbReference type="ARBA" id="ARBA00004442"/>
    </source>
</evidence>
<dbReference type="PROSITE" id="PS51257">
    <property type="entry name" value="PROKAR_LIPOPROTEIN"/>
    <property type="match status" value="1"/>
</dbReference>
<name>A0A7X5YD69_9BACT</name>
<organism evidence="9 11">
    <name type="scientific">Butyricimonas paravirosa</name>
    <dbReference type="NCBI Taxonomy" id="1472417"/>
    <lineage>
        <taxon>Bacteria</taxon>
        <taxon>Pseudomonadati</taxon>
        <taxon>Bacteroidota</taxon>
        <taxon>Bacteroidia</taxon>
        <taxon>Bacteroidales</taxon>
        <taxon>Odoribacteraceae</taxon>
        <taxon>Butyricimonas</taxon>
    </lineage>
</organism>
<evidence type="ECO:0000256" key="5">
    <source>
        <dbReference type="ARBA" id="ARBA00023237"/>
    </source>
</evidence>
<dbReference type="InterPro" id="IPR011990">
    <property type="entry name" value="TPR-like_helical_dom_sf"/>
</dbReference>
<proteinExistence type="inferred from homology"/>
<feature type="domain" description="SusD-like N-terminal" evidence="8">
    <location>
        <begin position="23"/>
        <end position="189"/>
    </location>
</feature>
<feature type="signal peptide" evidence="6">
    <location>
        <begin position="1"/>
        <end position="20"/>
    </location>
</feature>
<evidence type="ECO:0000256" key="4">
    <source>
        <dbReference type="ARBA" id="ARBA00023136"/>
    </source>
</evidence>
<evidence type="ECO:0000313" key="9">
    <source>
        <dbReference type="EMBL" id="NJC17641.1"/>
    </source>
</evidence>
<dbReference type="AlphaFoldDB" id="A0A7X5YD69"/>
<evidence type="ECO:0000313" key="11">
    <source>
        <dbReference type="Proteomes" id="UP000576368"/>
    </source>
</evidence>
<evidence type="ECO:0000256" key="2">
    <source>
        <dbReference type="ARBA" id="ARBA00006275"/>
    </source>
</evidence>
<dbReference type="Gene3D" id="1.25.40.390">
    <property type="match status" value="1"/>
</dbReference>
<dbReference type="Proteomes" id="UP001302374">
    <property type="component" value="Chromosome"/>
</dbReference>
<protein>
    <submittedName>
        <fullName evidence="10">RagB/SusD family nutrient uptake outer membrane protein</fullName>
    </submittedName>
</protein>
<evidence type="ECO:0000259" key="7">
    <source>
        <dbReference type="Pfam" id="PF07980"/>
    </source>
</evidence>
<dbReference type="InterPro" id="IPR012944">
    <property type="entry name" value="SusD_RagB_dom"/>
</dbReference>
<evidence type="ECO:0000313" key="12">
    <source>
        <dbReference type="Proteomes" id="UP001302374"/>
    </source>
</evidence>
<feature type="chain" id="PRO_5031396092" evidence="6">
    <location>
        <begin position="21"/>
        <end position="509"/>
    </location>
</feature>
<feature type="domain" description="RagB/SusD" evidence="7">
    <location>
        <begin position="319"/>
        <end position="504"/>
    </location>
</feature>
<reference evidence="10 12" key="1">
    <citation type="submission" date="2019-09" db="EMBL/GenBank/DDBJ databases">
        <title>Butyricimonas paravirosa DSM 105722 (=214-4 = JCM 18677 = CCUG 65563).</title>
        <authorList>
            <person name="Le Roy T."/>
            <person name="Cani P.D."/>
        </authorList>
    </citation>
    <scope>NUCLEOTIDE SEQUENCE [LARGE SCALE GENOMIC DNA]</scope>
    <source>
        <strain evidence="10 12">DSM 105722</strain>
    </source>
</reference>
<accession>A0A7X5YD69</accession>
<dbReference type="InterPro" id="IPR033985">
    <property type="entry name" value="SusD-like_N"/>
</dbReference>
<dbReference type="GO" id="GO:0009279">
    <property type="term" value="C:cell outer membrane"/>
    <property type="evidence" value="ECO:0007669"/>
    <property type="project" value="UniProtKB-SubCell"/>
</dbReference>
<sequence>MKKICVLVIMAWGMFFSSCDSVLDVTPENEITFTNFFKSEEDLNAINAQMHSFMKTLGAAENMHVKMGLIYDYTSSATNNDVKKLLPTAVVNGVGTNWNIHYNVIHFANLILDNIHRVGDLTEDRKNFYLGQAYFAKGYMYYCLARDWGNAVITKDSESQAMLGNSTAEEVLAEAIRNGKLAEGILGKYENLVDLSGKPLATKQYGSKGAATALLAHAYAWKGSMIDLYGWNDDAKEAYEESIHWATELIEGRAGAYSLETSVESLCVNTLSGYGSENIFSLAFDEYASAYPMTTSLARFFTTWPVNTTATPAAVKTRSYCVKASRIQEMYEEKDERRNSFFYKLDSMAGVNTATTGGYAYVYKWREGYYKTTVTGSVNMISVKADYVMWRLADIYLLRAECYAKLDDSRAKDDLNVIRRRAKATEYPAAGESDIRMAIFREREKELLYEGHRYYDVVRNNYLIELDPVYAELTKQDIQDGVLYLPIHTKAFTMNDILRQNQYWFKFEN</sequence>
<dbReference type="EMBL" id="JAATLI010000004">
    <property type="protein sequence ID" value="NJC17641.1"/>
    <property type="molecule type" value="Genomic_DNA"/>
</dbReference>
<comment type="subcellular location">
    <subcellularLocation>
        <location evidence="1">Cell outer membrane</location>
    </subcellularLocation>
</comment>
<dbReference type="Proteomes" id="UP000576368">
    <property type="component" value="Unassembled WGS sequence"/>
</dbReference>
<reference evidence="9 11" key="2">
    <citation type="submission" date="2020-03" db="EMBL/GenBank/DDBJ databases">
        <title>Genomic Encyclopedia of Type Strains, Phase IV (KMG-IV): sequencing the most valuable type-strain genomes for metagenomic binning, comparative biology and taxonomic classification.</title>
        <authorList>
            <person name="Goeker M."/>
        </authorList>
    </citation>
    <scope>NUCLEOTIDE SEQUENCE [LARGE SCALE GENOMIC DNA]</scope>
    <source>
        <strain evidence="9 11">DSM 105722</strain>
    </source>
</reference>
<dbReference type="RefSeq" id="WP_118303344.1">
    <property type="nucleotide sequence ID" value="NZ_BMPA01000004.1"/>
</dbReference>
<evidence type="ECO:0000313" key="10">
    <source>
        <dbReference type="EMBL" id="WOF13358.1"/>
    </source>
</evidence>
<dbReference type="Pfam" id="PF07980">
    <property type="entry name" value="SusD_RagB"/>
    <property type="match status" value="1"/>
</dbReference>
<keyword evidence="3 6" id="KW-0732">Signal</keyword>
<dbReference type="GeneID" id="86892479"/>
<dbReference type="SUPFAM" id="SSF48452">
    <property type="entry name" value="TPR-like"/>
    <property type="match status" value="1"/>
</dbReference>
<gene>
    <name evidence="10" type="ORF">F1644_14270</name>
    <name evidence="9" type="ORF">GGR15_001256</name>
</gene>
<dbReference type="EMBL" id="CP043839">
    <property type="protein sequence ID" value="WOF13358.1"/>
    <property type="molecule type" value="Genomic_DNA"/>
</dbReference>
<keyword evidence="5" id="KW-0998">Cell outer membrane</keyword>
<comment type="similarity">
    <text evidence="2">Belongs to the SusD family.</text>
</comment>
<evidence type="ECO:0000256" key="3">
    <source>
        <dbReference type="ARBA" id="ARBA00022729"/>
    </source>
</evidence>
<dbReference type="Pfam" id="PF14322">
    <property type="entry name" value="SusD-like_3"/>
    <property type="match status" value="1"/>
</dbReference>
<keyword evidence="4" id="KW-0472">Membrane</keyword>
<evidence type="ECO:0000259" key="8">
    <source>
        <dbReference type="Pfam" id="PF14322"/>
    </source>
</evidence>
<evidence type="ECO:0000256" key="6">
    <source>
        <dbReference type="SAM" id="SignalP"/>
    </source>
</evidence>
<keyword evidence="12" id="KW-1185">Reference proteome</keyword>